<dbReference type="Pfam" id="PF02897">
    <property type="entry name" value="Peptidase_S9_N"/>
    <property type="match status" value="1"/>
</dbReference>
<name>A0A6J4MNM1_9HYPH</name>
<dbReference type="AlphaFoldDB" id="A0A6J4MNM1"/>
<reference evidence="3" key="1">
    <citation type="submission" date="2020-02" db="EMBL/GenBank/DDBJ databases">
        <authorList>
            <person name="Meier V. D."/>
        </authorList>
    </citation>
    <scope>NUCLEOTIDE SEQUENCE</scope>
    <source>
        <strain evidence="3">AVDCRST_MAG90</strain>
    </source>
</reference>
<dbReference type="PANTHER" id="PTHR11757">
    <property type="entry name" value="PROTEASE FAMILY S9A OLIGOPEPTIDASE"/>
    <property type="match status" value="1"/>
</dbReference>
<dbReference type="InterPro" id="IPR029058">
    <property type="entry name" value="AB_hydrolase_fold"/>
</dbReference>
<dbReference type="InterPro" id="IPR051543">
    <property type="entry name" value="Serine_Peptidase_S9A"/>
</dbReference>
<dbReference type="EMBL" id="CADCUC010000667">
    <property type="protein sequence ID" value="CAA9363006.1"/>
    <property type="molecule type" value="Genomic_DNA"/>
</dbReference>
<comment type="similarity">
    <text evidence="1">Belongs to the peptidase S9A family.</text>
</comment>
<dbReference type="InterPro" id="IPR023302">
    <property type="entry name" value="Pept_S9A_N"/>
</dbReference>
<dbReference type="Gene3D" id="3.40.50.1820">
    <property type="entry name" value="alpha/beta hydrolase"/>
    <property type="match status" value="1"/>
</dbReference>
<sequence length="175" mass="19404">MQPHEFDVHGVRLRDDYAWLKAENWKEVLRDPSALPEPIRFHLERENAYGAAMLADTQGLREELSAEMRARIKEDDSSVPEPDGPFAYFKRFREGGQHPLIGRVPRQGGDEAILLDGDAESAGGPFFNLHDADPSPDHTRLAWGADTKGSELFAIRVRDLATGKDLADLVPGTSG</sequence>
<proteinExistence type="inferred from homology"/>
<dbReference type="GO" id="GO:0004252">
    <property type="term" value="F:serine-type endopeptidase activity"/>
    <property type="evidence" value="ECO:0007669"/>
    <property type="project" value="UniProtKB-EC"/>
</dbReference>
<evidence type="ECO:0000313" key="3">
    <source>
        <dbReference type="EMBL" id="CAA9363006.1"/>
    </source>
</evidence>
<protein>
    <submittedName>
        <fullName evidence="3">Protease II</fullName>
        <ecNumber evidence="3">3.4.21.83</ecNumber>
    </submittedName>
</protein>
<dbReference type="EC" id="3.4.21.83" evidence="3"/>
<organism evidence="3">
    <name type="scientific">uncultured Microvirga sp</name>
    <dbReference type="NCBI Taxonomy" id="412392"/>
    <lineage>
        <taxon>Bacteria</taxon>
        <taxon>Pseudomonadati</taxon>
        <taxon>Pseudomonadota</taxon>
        <taxon>Alphaproteobacteria</taxon>
        <taxon>Hyphomicrobiales</taxon>
        <taxon>Methylobacteriaceae</taxon>
        <taxon>Microvirga</taxon>
        <taxon>environmental samples</taxon>
    </lineage>
</organism>
<evidence type="ECO:0000259" key="2">
    <source>
        <dbReference type="Pfam" id="PF02897"/>
    </source>
</evidence>
<feature type="domain" description="Peptidase S9A N-terminal" evidence="2">
    <location>
        <begin position="6"/>
        <end position="173"/>
    </location>
</feature>
<gene>
    <name evidence="3" type="ORF">AVDCRST_MAG90-3155</name>
</gene>
<dbReference type="PANTHER" id="PTHR11757:SF19">
    <property type="entry name" value="PROLYL ENDOPEPTIDASE-LIKE"/>
    <property type="match status" value="1"/>
</dbReference>
<dbReference type="Gene3D" id="2.130.10.120">
    <property type="entry name" value="Prolyl oligopeptidase, N-terminal domain"/>
    <property type="match status" value="1"/>
</dbReference>
<evidence type="ECO:0000256" key="1">
    <source>
        <dbReference type="ARBA" id="ARBA00005228"/>
    </source>
</evidence>
<keyword evidence="3" id="KW-0378">Hydrolase</keyword>
<dbReference type="GO" id="GO:0006508">
    <property type="term" value="P:proteolysis"/>
    <property type="evidence" value="ECO:0007669"/>
    <property type="project" value="UniProtKB-KW"/>
</dbReference>
<keyword evidence="3" id="KW-0645">Protease</keyword>
<dbReference type="SUPFAM" id="SSF50993">
    <property type="entry name" value="Peptidase/esterase 'gauge' domain"/>
    <property type="match status" value="1"/>
</dbReference>
<accession>A0A6J4MNM1</accession>